<dbReference type="OrthoDB" id="3203519at2"/>
<reference evidence="3" key="1">
    <citation type="submission" date="2018-09" db="EMBL/GenBank/DDBJ databases">
        <authorList>
            <person name="Kim I."/>
        </authorList>
    </citation>
    <scope>NUCLEOTIDE SEQUENCE [LARGE SCALE GENOMIC DNA]</scope>
    <source>
        <strain evidence="3">DD4a</strain>
    </source>
</reference>
<protein>
    <submittedName>
        <fullName evidence="2">DUF4012 domain-containing protein</fullName>
    </submittedName>
</protein>
<organism evidence="2 3">
    <name type="scientific">Amnibacterium setariae</name>
    <dbReference type="NCBI Taxonomy" id="2306585"/>
    <lineage>
        <taxon>Bacteria</taxon>
        <taxon>Bacillati</taxon>
        <taxon>Actinomycetota</taxon>
        <taxon>Actinomycetes</taxon>
        <taxon>Micrococcales</taxon>
        <taxon>Microbacteriaceae</taxon>
        <taxon>Amnibacterium</taxon>
    </lineage>
</organism>
<dbReference type="InterPro" id="IPR025101">
    <property type="entry name" value="DUF4012"/>
</dbReference>
<sequence>MPALRRPASHARKGRRRRPLRTAGLVALGVGVLAAVLLTLYVGNRALVAKDALEQAQGRLTAFRAALGQPGAPSTARLAAQLRADTGKAAKQVDDPVWSAFEGLPWAGPNLVAFRETTELTDRLVRDGVSPVAEAADGLGVDSLKPRGGRIDIAPLQRLTPAVARLDDALRTADGSAARIDTAQVLPQLAQPIGALRSTIREALPVTTELRKVLPVLYPALGGEGQRHYLLIFQNNAEERASGGNPASMAMLLVDHGRISLGRQADSGDFPHPYRVPPKTWEGDWARIFGPHTSTYLTNITFTPDFPEVALMARSMWRDVYGGKVDGVISFDPVALSYLLRATGPVRLETGEELTADNAVQYLLSGVYARYTDPRMQDAVFASAAQSIFTAVTSGQGDPKAYLDQLKPMLDEQRLKAWSVRGDEQDLLLTSQAGNMLPADDAAATTFGVYNNDDATSKMSYYMDATVAVTARTCTVPMYSVTTRVTNTLQPSQVAGLTQYVLANQSGLRPGDDRQRVLLYGPVGARLDRVEIDGRRVVFGTNENWRLNTVPGATGMTEHRPAVRGRLGGRPVASVNITMGAGEHVDVRAVFSGGDGDPARLAVSHTPKVRPVPVTTRTEACG</sequence>
<gene>
    <name evidence="2" type="ORF">D1781_16855</name>
</gene>
<name>A0A3A1TSA8_9MICO</name>
<proteinExistence type="predicted"/>
<dbReference type="EMBL" id="QXTG01000003">
    <property type="protein sequence ID" value="RIX26586.1"/>
    <property type="molecule type" value="Genomic_DNA"/>
</dbReference>
<comment type="caution">
    <text evidence="2">The sequence shown here is derived from an EMBL/GenBank/DDBJ whole genome shotgun (WGS) entry which is preliminary data.</text>
</comment>
<feature type="transmembrane region" description="Helical" evidence="1">
    <location>
        <begin position="20"/>
        <end position="42"/>
    </location>
</feature>
<keyword evidence="1" id="KW-1133">Transmembrane helix</keyword>
<dbReference type="AlphaFoldDB" id="A0A3A1TSA8"/>
<evidence type="ECO:0000256" key="1">
    <source>
        <dbReference type="SAM" id="Phobius"/>
    </source>
</evidence>
<keyword evidence="3" id="KW-1185">Reference proteome</keyword>
<accession>A0A3A1TSA8</accession>
<dbReference type="Proteomes" id="UP000265742">
    <property type="component" value="Unassembled WGS sequence"/>
</dbReference>
<dbReference type="RefSeq" id="WP_119483662.1">
    <property type="nucleotide sequence ID" value="NZ_QXTG01000003.1"/>
</dbReference>
<evidence type="ECO:0000313" key="3">
    <source>
        <dbReference type="Proteomes" id="UP000265742"/>
    </source>
</evidence>
<keyword evidence="1" id="KW-0472">Membrane</keyword>
<dbReference type="Pfam" id="PF13196">
    <property type="entry name" value="DUF4012"/>
    <property type="match status" value="1"/>
</dbReference>
<evidence type="ECO:0000313" key="2">
    <source>
        <dbReference type="EMBL" id="RIX26586.1"/>
    </source>
</evidence>
<keyword evidence="1" id="KW-0812">Transmembrane</keyword>